<name>A0A6A6TWL6_9PEZI</name>
<evidence type="ECO:0000313" key="2">
    <source>
        <dbReference type="Proteomes" id="UP000799302"/>
    </source>
</evidence>
<dbReference type="AlphaFoldDB" id="A0A6A6TWL6"/>
<evidence type="ECO:0000313" key="1">
    <source>
        <dbReference type="EMBL" id="KAF2663547.1"/>
    </source>
</evidence>
<protein>
    <submittedName>
        <fullName evidence="1">Uncharacterized protein</fullName>
    </submittedName>
</protein>
<gene>
    <name evidence="1" type="ORF">BT63DRAFT_121878</name>
</gene>
<sequence length="134" mass="15241">MSYTPGQWAVLAPQYAYPYYKPYLYCDPRYAMCHAYIIKRKSCNHQWLQLQQPCAYGHNLMNCPMFQDQAVTFGYGKFRTIEVPDNHICPFCDLRGAYDIGQTRMILGQSSGIRIGAGPSALFGGGFEIQCTIM</sequence>
<dbReference type="Proteomes" id="UP000799302">
    <property type="component" value="Unassembled WGS sequence"/>
</dbReference>
<proteinExistence type="predicted"/>
<accession>A0A6A6TWL6</accession>
<organism evidence="1 2">
    <name type="scientific">Microthyrium microscopicum</name>
    <dbReference type="NCBI Taxonomy" id="703497"/>
    <lineage>
        <taxon>Eukaryota</taxon>
        <taxon>Fungi</taxon>
        <taxon>Dikarya</taxon>
        <taxon>Ascomycota</taxon>
        <taxon>Pezizomycotina</taxon>
        <taxon>Dothideomycetes</taxon>
        <taxon>Dothideomycetes incertae sedis</taxon>
        <taxon>Microthyriales</taxon>
        <taxon>Microthyriaceae</taxon>
        <taxon>Microthyrium</taxon>
    </lineage>
</organism>
<dbReference type="EMBL" id="MU004245">
    <property type="protein sequence ID" value="KAF2663547.1"/>
    <property type="molecule type" value="Genomic_DNA"/>
</dbReference>
<keyword evidence="2" id="KW-1185">Reference proteome</keyword>
<reference evidence="1" key="1">
    <citation type="journal article" date="2020" name="Stud. Mycol.">
        <title>101 Dothideomycetes genomes: a test case for predicting lifestyles and emergence of pathogens.</title>
        <authorList>
            <person name="Haridas S."/>
            <person name="Albert R."/>
            <person name="Binder M."/>
            <person name="Bloem J."/>
            <person name="Labutti K."/>
            <person name="Salamov A."/>
            <person name="Andreopoulos B."/>
            <person name="Baker S."/>
            <person name="Barry K."/>
            <person name="Bills G."/>
            <person name="Bluhm B."/>
            <person name="Cannon C."/>
            <person name="Castanera R."/>
            <person name="Culley D."/>
            <person name="Daum C."/>
            <person name="Ezra D."/>
            <person name="Gonzalez J."/>
            <person name="Henrissat B."/>
            <person name="Kuo A."/>
            <person name="Liang C."/>
            <person name="Lipzen A."/>
            <person name="Lutzoni F."/>
            <person name="Magnuson J."/>
            <person name="Mondo S."/>
            <person name="Nolan M."/>
            <person name="Ohm R."/>
            <person name="Pangilinan J."/>
            <person name="Park H.-J."/>
            <person name="Ramirez L."/>
            <person name="Alfaro M."/>
            <person name="Sun H."/>
            <person name="Tritt A."/>
            <person name="Yoshinaga Y."/>
            <person name="Zwiers L.-H."/>
            <person name="Turgeon B."/>
            <person name="Goodwin S."/>
            <person name="Spatafora J."/>
            <person name="Crous P."/>
            <person name="Grigoriev I."/>
        </authorList>
    </citation>
    <scope>NUCLEOTIDE SEQUENCE</scope>
    <source>
        <strain evidence="1">CBS 115976</strain>
    </source>
</reference>